<evidence type="ECO:0000259" key="1">
    <source>
        <dbReference type="PROSITE" id="PS51178"/>
    </source>
</evidence>
<accession>A0A6J7Q5S1</accession>
<evidence type="ECO:0000313" key="2">
    <source>
        <dbReference type="EMBL" id="CAB5012596.1"/>
    </source>
</evidence>
<dbReference type="Pfam" id="PF03793">
    <property type="entry name" value="PASTA"/>
    <property type="match status" value="1"/>
</dbReference>
<dbReference type="PROSITE" id="PS51178">
    <property type="entry name" value="PASTA"/>
    <property type="match status" value="1"/>
</dbReference>
<dbReference type="CDD" id="cd06577">
    <property type="entry name" value="PASTA_pknB"/>
    <property type="match status" value="1"/>
</dbReference>
<dbReference type="InterPro" id="IPR005543">
    <property type="entry name" value="PASTA_dom"/>
</dbReference>
<dbReference type="EMBL" id="CAFBPE010000092">
    <property type="protein sequence ID" value="CAB5012596.1"/>
    <property type="molecule type" value="Genomic_DNA"/>
</dbReference>
<protein>
    <submittedName>
        <fullName evidence="2">Unannotated protein</fullName>
    </submittedName>
</protein>
<proteinExistence type="predicted"/>
<reference evidence="2" key="1">
    <citation type="submission" date="2020-05" db="EMBL/GenBank/DDBJ databases">
        <authorList>
            <person name="Chiriac C."/>
            <person name="Salcher M."/>
            <person name="Ghai R."/>
            <person name="Kavagutti S V."/>
        </authorList>
    </citation>
    <scope>NUCLEOTIDE SEQUENCE</scope>
</reference>
<dbReference type="Gene3D" id="3.30.10.20">
    <property type="match status" value="2"/>
</dbReference>
<name>A0A6J7Q5S1_9ZZZZ</name>
<gene>
    <name evidence="2" type="ORF">UFOPK4065_01004</name>
</gene>
<dbReference type="AlphaFoldDB" id="A0A6J7Q5S1"/>
<sequence length="87" mass="9228">MSQTPAGNASIPKGSTITLVVSKGSQYVYIPNIFSIEEIKAVRALKDLELKVVVKKLGSKTLKKVTNISPKVGSKVKRGSTVTITVG</sequence>
<organism evidence="2">
    <name type="scientific">freshwater metagenome</name>
    <dbReference type="NCBI Taxonomy" id="449393"/>
    <lineage>
        <taxon>unclassified sequences</taxon>
        <taxon>metagenomes</taxon>
        <taxon>ecological metagenomes</taxon>
    </lineage>
</organism>
<feature type="domain" description="PASTA" evidence="1">
    <location>
        <begin position="24"/>
        <end position="87"/>
    </location>
</feature>